<name>A0AAD1HQP2_9MYCO</name>
<protein>
    <submittedName>
        <fullName evidence="1">Uncharacterized protein</fullName>
    </submittedName>
</protein>
<keyword evidence="2" id="KW-1185">Reference proteome</keyword>
<dbReference type="EMBL" id="AP022561">
    <property type="protein sequence ID" value="BBX09942.1"/>
    <property type="molecule type" value="Genomic_DNA"/>
</dbReference>
<proteinExistence type="predicted"/>
<sequence length="168" mass="19316">MSTDEWPIGYQPLDWSDDDGDYVQYGDYTIEAAYDDNDAVVGYYVSWSEDGMREDLGSEDIGGIPAERSRAAAVAAVEASRRERYREVGELFFGAVGEWTDDDDRPLVRVDQQRRIFCRDGDKEFELMLSLDEYDSFDTATRRKTLGLRTLNNLAHNGYPDDLLWWPT</sequence>
<dbReference type="KEGG" id="maic:MAIC_47450"/>
<evidence type="ECO:0000313" key="1">
    <source>
        <dbReference type="EMBL" id="BBX09942.1"/>
    </source>
</evidence>
<organism evidence="1 2">
    <name type="scientific">Mycolicibacterium aichiense</name>
    <dbReference type="NCBI Taxonomy" id="1799"/>
    <lineage>
        <taxon>Bacteria</taxon>
        <taxon>Bacillati</taxon>
        <taxon>Actinomycetota</taxon>
        <taxon>Actinomycetes</taxon>
        <taxon>Mycobacteriales</taxon>
        <taxon>Mycobacteriaceae</taxon>
        <taxon>Mycolicibacterium</taxon>
    </lineage>
</organism>
<reference evidence="1 2" key="1">
    <citation type="journal article" date="2019" name="Emerg. Microbes Infect.">
        <title>Comprehensive subspecies identification of 175 nontuberculous mycobacteria species based on 7547 genomic profiles.</title>
        <authorList>
            <person name="Matsumoto Y."/>
            <person name="Kinjo T."/>
            <person name="Motooka D."/>
            <person name="Nabeya D."/>
            <person name="Jung N."/>
            <person name="Uechi K."/>
            <person name="Horii T."/>
            <person name="Iida T."/>
            <person name="Fujita J."/>
            <person name="Nakamura S."/>
        </authorList>
    </citation>
    <scope>NUCLEOTIDE SEQUENCE [LARGE SCALE GENOMIC DNA]</scope>
    <source>
        <strain evidence="1 2">JCM 6376</strain>
    </source>
</reference>
<dbReference type="Proteomes" id="UP000467327">
    <property type="component" value="Chromosome"/>
</dbReference>
<dbReference type="RefSeq" id="WP_115318674.1">
    <property type="nucleotide sequence ID" value="NZ_AP022561.1"/>
</dbReference>
<gene>
    <name evidence="1" type="ORF">MAIC_47450</name>
</gene>
<dbReference type="AlphaFoldDB" id="A0AAD1HQP2"/>
<evidence type="ECO:0000313" key="2">
    <source>
        <dbReference type="Proteomes" id="UP000467327"/>
    </source>
</evidence>
<accession>A0AAD1HQP2</accession>